<protein>
    <recommendedName>
        <fullName evidence="18">Amiloride-sensitive sodium channel</fullName>
    </recommendedName>
</protein>
<keyword evidence="9 15" id="KW-0472">Membrane</keyword>
<evidence type="ECO:0000256" key="1">
    <source>
        <dbReference type="ARBA" id="ARBA00004141"/>
    </source>
</evidence>
<dbReference type="Proteomes" id="UP000298663">
    <property type="component" value="Unassembled WGS sequence"/>
</dbReference>
<dbReference type="PRINTS" id="PR01078">
    <property type="entry name" value="AMINACHANNEL"/>
</dbReference>
<dbReference type="Gene3D" id="2.60.470.10">
    <property type="entry name" value="Acid-sensing ion channels like domains"/>
    <property type="match status" value="1"/>
</dbReference>
<evidence type="ECO:0000313" key="17">
    <source>
        <dbReference type="Proteomes" id="UP000298663"/>
    </source>
</evidence>
<dbReference type="GO" id="GO:0005886">
    <property type="term" value="C:plasma membrane"/>
    <property type="evidence" value="ECO:0007669"/>
    <property type="project" value="TreeGrafter"/>
</dbReference>
<evidence type="ECO:0000256" key="2">
    <source>
        <dbReference type="ARBA" id="ARBA00007193"/>
    </source>
</evidence>
<comment type="similarity">
    <text evidence="2 13">Belongs to the amiloride-sensitive sodium channel (TC 1.A.6) family.</text>
</comment>
<evidence type="ECO:0000256" key="13">
    <source>
        <dbReference type="RuleBase" id="RU000679"/>
    </source>
</evidence>
<feature type="compositionally biased region" description="Pro residues" evidence="14">
    <location>
        <begin position="7"/>
        <end position="19"/>
    </location>
</feature>
<evidence type="ECO:0000256" key="4">
    <source>
        <dbReference type="ARBA" id="ARBA00022461"/>
    </source>
</evidence>
<sequence length="511" mass="57160">MKDTRPPSGPPPSYASPAPPRKRRNPRVRGVVDPLVSFSEWTTCHGIPQMVRSKRCFFIVFWALITVVACGLMIWQVTMLMIKYYRYPVTVSIELKFEQRLFPAVTVCNLNPYKNRIIRKFPNVNRLLDTYKYALHSVSCSNDVRCKPEVNQTLAGYADMYGLTGLDDSGALQTHTRNLLALEVAKYNVSEAFSDIDEVIKSCSFNTIACNASDWTSLTDPRMGRCHTFNLNANHTSRRAGPVYGLRLLVMTNTKEYLPISESAGMKVVVTDQTEIIFPDITGYTVAVGTSSSIGVNYREVSRLGKPYGSCSNDKAATFVYKKEGDYSTEACQRSVYQEELVTKCRCYDPSYPKPHYTDVPLCSVDIKNEFQCWQTLANQSMANNCTQPCREGLYQGMVSVARWPSGSTESVGGCMEGSFPDSCYETYKRDGALVEVYYSKLNYESTKENAGYSFVSLLSDFGGQIGLWLGLSIISLVEFGILLIQVVLGFCKPSTISHTTPPYEPPNTPF</sequence>
<keyword evidence="7" id="KW-0915">Sodium</keyword>
<proteinExistence type="inferred from homology"/>
<dbReference type="OrthoDB" id="5874059at2759"/>
<evidence type="ECO:0000256" key="12">
    <source>
        <dbReference type="ARBA" id="ARBA00023303"/>
    </source>
</evidence>
<feature type="region of interest" description="Disordered" evidence="14">
    <location>
        <begin position="1"/>
        <end position="26"/>
    </location>
</feature>
<reference evidence="16 17" key="1">
    <citation type="journal article" date="2015" name="Genome Biol.">
        <title>Comparative genomics of Steinernema reveals deeply conserved gene regulatory networks.</title>
        <authorList>
            <person name="Dillman A.R."/>
            <person name="Macchietto M."/>
            <person name="Porter C.F."/>
            <person name="Rogers A."/>
            <person name="Williams B."/>
            <person name="Antoshechkin I."/>
            <person name="Lee M.M."/>
            <person name="Goodwin Z."/>
            <person name="Lu X."/>
            <person name="Lewis E.E."/>
            <person name="Goodrich-Blair H."/>
            <person name="Stock S.P."/>
            <person name="Adams B.J."/>
            <person name="Sternberg P.W."/>
            <person name="Mortazavi A."/>
        </authorList>
    </citation>
    <scope>NUCLEOTIDE SEQUENCE [LARGE SCALE GENOMIC DNA]</scope>
    <source>
        <strain evidence="16 17">ALL</strain>
    </source>
</reference>
<gene>
    <name evidence="16" type="ORF">L596_014129</name>
</gene>
<evidence type="ECO:0000256" key="6">
    <source>
        <dbReference type="ARBA" id="ARBA00022989"/>
    </source>
</evidence>
<evidence type="ECO:0000256" key="10">
    <source>
        <dbReference type="ARBA" id="ARBA00023180"/>
    </source>
</evidence>
<dbReference type="Pfam" id="PF00858">
    <property type="entry name" value="ASC"/>
    <property type="match status" value="1"/>
</dbReference>
<keyword evidence="10" id="KW-0325">Glycoprotein</keyword>
<keyword evidence="8 13" id="KW-0406">Ion transport</keyword>
<comment type="caution">
    <text evidence="16">The sequence shown here is derived from an EMBL/GenBank/DDBJ whole genome shotgun (WGS) entry which is preliminary data.</text>
</comment>
<dbReference type="InterPro" id="IPR001873">
    <property type="entry name" value="ENaC"/>
</dbReference>
<dbReference type="Gene3D" id="1.10.287.770">
    <property type="entry name" value="YojJ-like"/>
    <property type="match status" value="1"/>
</dbReference>
<evidence type="ECO:0000256" key="5">
    <source>
        <dbReference type="ARBA" id="ARBA00022692"/>
    </source>
</evidence>
<dbReference type="AlphaFoldDB" id="A0A4U5NAS3"/>
<evidence type="ECO:0000256" key="14">
    <source>
        <dbReference type="SAM" id="MobiDB-lite"/>
    </source>
</evidence>
<keyword evidence="17" id="KW-1185">Reference proteome</keyword>
<name>A0A4U5NAS3_STECR</name>
<accession>A0A4U5NAS3</accession>
<reference evidence="16 17" key="2">
    <citation type="journal article" date="2019" name="G3 (Bethesda)">
        <title>Hybrid Assembly of the Genome of the Entomopathogenic Nematode Steinernema carpocapsae Identifies the X-Chromosome.</title>
        <authorList>
            <person name="Serra L."/>
            <person name="Macchietto M."/>
            <person name="Macias-Munoz A."/>
            <person name="McGill C.J."/>
            <person name="Rodriguez I.M."/>
            <person name="Rodriguez B."/>
            <person name="Murad R."/>
            <person name="Mortazavi A."/>
        </authorList>
    </citation>
    <scope>NUCLEOTIDE SEQUENCE [LARGE SCALE GENOMIC DNA]</scope>
    <source>
        <strain evidence="16 17">ALL</strain>
    </source>
</reference>
<evidence type="ECO:0000256" key="8">
    <source>
        <dbReference type="ARBA" id="ARBA00023065"/>
    </source>
</evidence>
<keyword evidence="3 13" id="KW-0813">Transport</keyword>
<feature type="transmembrane region" description="Helical" evidence="15">
    <location>
        <begin position="466"/>
        <end position="489"/>
    </location>
</feature>
<evidence type="ECO:0000256" key="3">
    <source>
        <dbReference type="ARBA" id="ARBA00022448"/>
    </source>
</evidence>
<keyword evidence="4 13" id="KW-0894">Sodium channel</keyword>
<evidence type="ECO:0000256" key="9">
    <source>
        <dbReference type="ARBA" id="ARBA00023136"/>
    </source>
</evidence>
<feature type="transmembrane region" description="Helical" evidence="15">
    <location>
        <begin position="56"/>
        <end position="75"/>
    </location>
</feature>
<dbReference type="PANTHER" id="PTHR11690">
    <property type="entry name" value="AMILORIDE-SENSITIVE SODIUM CHANNEL-RELATED"/>
    <property type="match status" value="1"/>
</dbReference>
<dbReference type="STRING" id="34508.A0A4U5NAS3"/>
<evidence type="ECO:0000313" key="16">
    <source>
        <dbReference type="EMBL" id="TKR79989.1"/>
    </source>
</evidence>
<dbReference type="GO" id="GO:0015280">
    <property type="term" value="F:ligand-gated sodium channel activity"/>
    <property type="evidence" value="ECO:0007669"/>
    <property type="project" value="TreeGrafter"/>
</dbReference>
<evidence type="ECO:0000256" key="15">
    <source>
        <dbReference type="SAM" id="Phobius"/>
    </source>
</evidence>
<evidence type="ECO:0000256" key="7">
    <source>
        <dbReference type="ARBA" id="ARBA00023053"/>
    </source>
</evidence>
<keyword evidence="5 13" id="KW-0812">Transmembrane</keyword>
<dbReference type="EMBL" id="AZBU02000004">
    <property type="protein sequence ID" value="TKR79989.1"/>
    <property type="molecule type" value="Genomic_DNA"/>
</dbReference>
<dbReference type="PANTHER" id="PTHR11690:SF248">
    <property type="entry name" value="PICKPOCKET 17, ISOFORM A"/>
    <property type="match status" value="1"/>
</dbReference>
<keyword evidence="11 13" id="KW-0739">Sodium transport</keyword>
<evidence type="ECO:0008006" key="18">
    <source>
        <dbReference type="Google" id="ProtNLM"/>
    </source>
</evidence>
<keyword evidence="6 15" id="KW-1133">Transmembrane helix</keyword>
<evidence type="ECO:0000256" key="11">
    <source>
        <dbReference type="ARBA" id="ARBA00023201"/>
    </source>
</evidence>
<comment type="subcellular location">
    <subcellularLocation>
        <location evidence="1">Membrane</location>
        <topology evidence="1">Multi-pass membrane protein</topology>
    </subcellularLocation>
</comment>
<organism evidence="16 17">
    <name type="scientific">Steinernema carpocapsae</name>
    <name type="common">Entomopathogenic nematode</name>
    <dbReference type="NCBI Taxonomy" id="34508"/>
    <lineage>
        <taxon>Eukaryota</taxon>
        <taxon>Metazoa</taxon>
        <taxon>Ecdysozoa</taxon>
        <taxon>Nematoda</taxon>
        <taxon>Chromadorea</taxon>
        <taxon>Rhabditida</taxon>
        <taxon>Tylenchina</taxon>
        <taxon>Panagrolaimomorpha</taxon>
        <taxon>Strongyloidoidea</taxon>
        <taxon>Steinernematidae</taxon>
        <taxon>Steinernema</taxon>
    </lineage>
</organism>
<keyword evidence="12 13" id="KW-0407">Ion channel</keyword>